<comment type="caution">
    <text evidence="2">The sequence shown here is derived from an EMBL/GenBank/DDBJ whole genome shotgun (WGS) entry which is preliminary data.</text>
</comment>
<feature type="compositionally biased region" description="Polar residues" evidence="1">
    <location>
        <begin position="596"/>
        <end position="605"/>
    </location>
</feature>
<evidence type="ECO:0000313" key="3">
    <source>
        <dbReference type="Proteomes" id="UP000785679"/>
    </source>
</evidence>
<name>A0A8J8NYP5_HALGN</name>
<evidence type="ECO:0000256" key="1">
    <source>
        <dbReference type="SAM" id="MobiDB-lite"/>
    </source>
</evidence>
<organism evidence="2 3">
    <name type="scientific">Halteria grandinella</name>
    <dbReference type="NCBI Taxonomy" id="5974"/>
    <lineage>
        <taxon>Eukaryota</taxon>
        <taxon>Sar</taxon>
        <taxon>Alveolata</taxon>
        <taxon>Ciliophora</taxon>
        <taxon>Intramacronucleata</taxon>
        <taxon>Spirotrichea</taxon>
        <taxon>Stichotrichia</taxon>
        <taxon>Sporadotrichida</taxon>
        <taxon>Halteriidae</taxon>
        <taxon>Halteria</taxon>
    </lineage>
</organism>
<accession>A0A8J8NYP5</accession>
<keyword evidence="3" id="KW-1185">Reference proteome</keyword>
<feature type="region of interest" description="Disordered" evidence="1">
    <location>
        <begin position="349"/>
        <end position="414"/>
    </location>
</feature>
<feature type="region of interest" description="Disordered" evidence="1">
    <location>
        <begin position="546"/>
        <end position="574"/>
    </location>
</feature>
<sequence length="740" mass="83431">MHLKFNFRFNNRVMMNEYPPVQLLEEESLGEDEMNQLLNAEPTSLLHPQLIGSMRGTPTKMTIQKVPLYEVQNNITNQSQANRKTNLDGMSLMAPVNVNNGQDRYRQIATIGQHSVINGNENQHSLSQSVRSKITHEQELLIEMLKAKFTPTSSFKGNTAAHQIKQATVADSKKGICSVKIEQESSAANLQDIEDPLNLSQIEQDLLEIKDRNKDSQTIIEKPMENLFNGGGRYSTFKPQPNAPRKSNLALHNIPLLKLPNSSLAMTDPNIQVQPNIKKEENNSKVIDVEAAAARALEKVISQLMDAQLFPQVEKDPFTNTLKMPTQKRLTGLGSYSKEHKLSNISLAISDTKSGQKSSVKQQPSSTTVGGGRVSLIDQQKQASNTSVNKRLPTEETKEPQYFNQPPIPAPSPIRIKQKNKVTIFEPPEREQINTPSKRTIVENTLSSQKKLESNSFAFPQQPSPSFGAGSKEKYSQINSFEKLRDMVIERYQKMREKQQEIIRQREREELLQQAEIFKEKMISLAMNSFKQDLGDMLKMTTSAKPQVDNSIGHRKQQSQDYLQQSRASLVSHQRTLSHQGLLKLVTHHKPERLTISPSQLQNSKLPPLPKQDNPSRKTLAPPQVVSILPTSVNDYAKRKRKINGKGFEDFINRANQQRQMVVPIPEEEIPTEKSPSPIPKSPLNGDRTPEIRQTRNFPLHQSGGFQTHSLMKGYQVAERQSSNLCEVTSTKQVQGAQGY</sequence>
<feature type="compositionally biased region" description="Polar residues" evidence="1">
    <location>
        <begin position="559"/>
        <end position="574"/>
    </location>
</feature>
<feature type="region of interest" description="Disordered" evidence="1">
    <location>
        <begin position="667"/>
        <end position="691"/>
    </location>
</feature>
<dbReference type="AlphaFoldDB" id="A0A8J8NYP5"/>
<dbReference type="Proteomes" id="UP000785679">
    <property type="component" value="Unassembled WGS sequence"/>
</dbReference>
<protein>
    <submittedName>
        <fullName evidence="2">Uncharacterized protein</fullName>
    </submittedName>
</protein>
<proteinExistence type="predicted"/>
<evidence type="ECO:0000313" key="2">
    <source>
        <dbReference type="EMBL" id="TNV82755.1"/>
    </source>
</evidence>
<feature type="compositionally biased region" description="Polar residues" evidence="1">
    <location>
        <begin position="349"/>
        <end position="368"/>
    </location>
</feature>
<gene>
    <name evidence="2" type="ORF">FGO68_gene15777</name>
</gene>
<feature type="region of interest" description="Disordered" evidence="1">
    <location>
        <begin position="594"/>
        <end position="620"/>
    </location>
</feature>
<feature type="compositionally biased region" description="Polar residues" evidence="1">
    <location>
        <begin position="377"/>
        <end position="389"/>
    </location>
</feature>
<dbReference type="EMBL" id="RRYP01004581">
    <property type="protein sequence ID" value="TNV82755.1"/>
    <property type="molecule type" value="Genomic_DNA"/>
</dbReference>
<reference evidence="2" key="1">
    <citation type="submission" date="2019-06" db="EMBL/GenBank/DDBJ databases">
        <authorList>
            <person name="Zheng W."/>
        </authorList>
    </citation>
    <scope>NUCLEOTIDE SEQUENCE</scope>
    <source>
        <strain evidence="2">QDHG01</strain>
    </source>
</reference>